<sequence>MNLKAPGESNRKASIVQAKGEEEEETGAGHDAPNWSRSKSTFILLGATLLYAIIAEILVDNVDSVLADFAINPKFLAKAQGIKSPPTFSNARANARKCSNARKIQSNLFVSSPRGDSVDIPMILRAEHHIINNLAL</sequence>
<proteinExistence type="predicted"/>
<evidence type="ECO:0000313" key="3">
    <source>
        <dbReference type="Proteomes" id="UP001385951"/>
    </source>
</evidence>
<gene>
    <name evidence="2" type="ORF">QCA50_015777</name>
</gene>
<reference evidence="2 3" key="1">
    <citation type="submission" date="2022-09" db="EMBL/GenBank/DDBJ databases">
        <authorList>
            <person name="Palmer J.M."/>
        </authorList>
    </citation>
    <scope>NUCLEOTIDE SEQUENCE [LARGE SCALE GENOMIC DNA]</scope>
    <source>
        <strain evidence="2 3">DSM 7382</strain>
    </source>
</reference>
<feature type="region of interest" description="Disordered" evidence="1">
    <location>
        <begin position="1"/>
        <end position="36"/>
    </location>
</feature>
<name>A0AAW0FV68_9APHY</name>
<evidence type="ECO:0000256" key="1">
    <source>
        <dbReference type="SAM" id="MobiDB-lite"/>
    </source>
</evidence>
<dbReference type="EMBL" id="JASBNA010000043">
    <property type="protein sequence ID" value="KAK7681162.1"/>
    <property type="molecule type" value="Genomic_DNA"/>
</dbReference>
<evidence type="ECO:0000313" key="2">
    <source>
        <dbReference type="EMBL" id="KAK7681162.1"/>
    </source>
</evidence>
<accession>A0AAW0FV68</accession>
<protein>
    <submittedName>
        <fullName evidence="2">Uncharacterized protein</fullName>
    </submittedName>
</protein>
<comment type="caution">
    <text evidence="2">The sequence shown here is derived from an EMBL/GenBank/DDBJ whole genome shotgun (WGS) entry which is preliminary data.</text>
</comment>
<dbReference type="AlphaFoldDB" id="A0AAW0FV68"/>
<dbReference type="Proteomes" id="UP001385951">
    <property type="component" value="Unassembled WGS sequence"/>
</dbReference>
<organism evidence="2 3">
    <name type="scientific">Cerrena zonata</name>
    <dbReference type="NCBI Taxonomy" id="2478898"/>
    <lineage>
        <taxon>Eukaryota</taxon>
        <taxon>Fungi</taxon>
        <taxon>Dikarya</taxon>
        <taxon>Basidiomycota</taxon>
        <taxon>Agaricomycotina</taxon>
        <taxon>Agaricomycetes</taxon>
        <taxon>Polyporales</taxon>
        <taxon>Cerrenaceae</taxon>
        <taxon>Cerrena</taxon>
    </lineage>
</organism>
<keyword evidence="3" id="KW-1185">Reference proteome</keyword>